<dbReference type="KEGG" id="hne:HNE_0654"/>
<dbReference type="EMBL" id="CP000158">
    <property type="protein sequence ID" value="ABI76213.1"/>
    <property type="molecule type" value="Genomic_DNA"/>
</dbReference>
<dbReference type="RefSeq" id="WP_011645683.1">
    <property type="nucleotide sequence ID" value="NC_008358.1"/>
</dbReference>
<dbReference type="Gene3D" id="3.10.129.10">
    <property type="entry name" value="Hotdog Thioesterase"/>
    <property type="match status" value="2"/>
</dbReference>
<organism evidence="1 2">
    <name type="scientific">Hyphomonas neptunium (strain ATCC 15444)</name>
    <dbReference type="NCBI Taxonomy" id="228405"/>
    <lineage>
        <taxon>Bacteria</taxon>
        <taxon>Pseudomonadati</taxon>
        <taxon>Pseudomonadota</taxon>
        <taxon>Alphaproteobacteria</taxon>
        <taxon>Hyphomonadales</taxon>
        <taxon>Hyphomonadaceae</taxon>
        <taxon>Hyphomonas</taxon>
    </lineage>
</organism>
<dbReference type="Proteomes" id="UP000001959">
    <property type="component" value="Chromosome"/>
</dbReference>
<evidence type="ECO:0000313" key="1">
    <source>
        <dbReference type="EMBL" id="ABI76213.1"/>
    </source>
</evidence>
<dbReference type="HOGENOM" id="CLU_868277_0_0_5"/>
<dbReference type="PANTHER" id="PTHR31793:SF24">
    <property type="entry name" value="LONG-CHAIN ACYL-COA THIOESTERASE FADM"/>
    <property type="match status" value="1"/>
</dbReference>
<dbReference type="GO" id="GO:0047617">
    <property type="term" value="F:fatty acyl-CoA hydrolase activity"/>
    <property type="evidence" value="ECO:0007669"/>
    <property type="project" value="TreeGrafter"/>
</dbReference>
<dbReference type="Pfam" id="PF13279">
    <property type="entry name" value="4HBT_2"/>
    <property type="match status" value="2"/>
</dbReference>
<dbReference type="AlphaFoldDB" id="Q0C4G0"/>
<keyword evidence="2" id="KW-1185">Reference proteome</keyword>
<accession>Q0C4G0</accession>
<proteinExistence type="predicted"/>
<dbReference type="SUPFAM" id="SSF54637">
    <property type="entry name" value="Thioesterase/thiol ester dehydrase-isomerase"/>
    <property type="match status" value="2"/>
</dbReference>
<sequence>MIPLWQGSCNQWDCDEMGHMNVRVYVEKQLEGMIALASHLGLPEAFRPSGPSTLVPVDQHIRFVREVLPGRPLAMQGCVLEIGEHDAVIYQELRHGDGRLAAAFRTRIAHIDTAEGEPFPWTAKTRQKMEGLIGTTPEEALPRSFDPDAPGLPYSEITMEKVNAAGVRQIGMGAVPPGHCGAHGWMEPSWFIGRISDSVPNLLYEWRQKVAETAGGKRMGAAVLEYRLRYHRLPRASDLYTVHTSLGKVEGKTHSLVHWVMNPETGMAWATCEAVAITLDLDARKAIPAPPEMLGDLEALAPKGLTV</sequence>
<evidence type="ECO:0000313" key="2">
    <source>
        <dbReference type="Proteomes" id="UP000001959"/>
    </source>
</evidence>
<dbReference type="PANTHER" id="PTHR31793">
    <property type="entry name" value="4-HYDROXYBENZOYL-COA THIOESTERASE FAMILY MEMBER"/>
    <property type="match status" value="1"/>
</dbReference>
<gene>
    <name evidence="1" type="ordered locus">HNE_0654</name>
</gene>
<dbReference type="InterPro" id="IPR050563">
    <property type="entry name" value="4-hydroxybenzoyl-CoA_TE"/>
</dbReference>
<evidence type="ECO:0008006" key="3">
    <source>
        <dbReference type="Google" id="ProtNLM"/>
    </source>
</evidence>
<protein>
    <recommendedName>
        <fullName evidence="3">Thioesterase family protein</fullName>
    </recommendedName>
</protein>
<dbReference type="STRING" id="228405.HNE_0654"/>
<dbReference type="InterPro" id="IPR029069">
    <property type="entry name" value="HotDog_dom_sf"/>
</dbReference>
<reference evidence="1 2" key="1">
    <citation type="journal article" date="2006" name="J. Bacteriol.">
        <title>Comparative genomic evidence for a close relationship between the dimorphic prosthecate bacteria Hyphomonas neptunium and Caulobacter crescentus.</title>
        <authorList>
            <person name="Badger J.H."/>
            <person name="Hoover T.R."/>
            <person name="Brun Y.V."/>
            <person name="Weiner R.M."/>
            <person name="Laub M.T."/>
            <person name="Alexandre G."/>
            <person name="Mrazek J."/>
            <person name="Ren Q."/>
            <person name="Paulsen I.T."/>
            <person name="Nelson K.E."/>
            <person name="Khouri H.M."/>
            <person name="Radune D."/>
            <person name="Sosa J."/>
            <person name="Dodson R.J."/>
            <person name="Sullivan S.A."/>
            <person name="Rosovitz M.J."/>
            <person name="Madupu R."/>
            <person name="Brinkac L.M."/>
            <person name="Durkin A.S."/>
            <person name="Daugherty S.C."/>
            <person name="Kothari S.P."/>
            <person name="Giglio M.G."/>
            <person name="Zhou L."/>
            <person name="Haft D.H."/>
            <person name="Selengut J.D."/>
            <person name="Davidsen T.M."/>
            <person name="Yang Q."/>
            <person name="Zafar N."/>
            <person name="Ward N.L."/>
        </authorList>
    </citation>
    <scope>NUCLEOTIDE SEQUENCE [LARGE SCALE GENOMIC DNA]</scope>
    <source>
        <strain evidence="1 2">ATCC 15444</strain>
    </source>
</reference>
<dbReference type="eggNOG" id="COG0824">
    <property type="taxonomic scope" value="Bacteria"/>
</dbReference>
<dbReference type="CDD" id="cd00586">
    <property type="entry name" value="4HBT"/>
    <property type="match status" value="1"/>
</dbReference>
<name>Q0C4G0_HYPNA</name>